<feature type="transmembrane region" description="Helical" evidence="3">
    <location>
        <begin position="21"/>
        <end position="43"/>
    </location>
</feature>
<organism evidence="5 6">
    <name type="scientific">Secundilactobacillus collinoides</name>
    <name type="common">Lactobacillus collinoides</name>
    <dbReference type="NCBI Taxonomy" id="33960"/>
    <lineage>
        <taxon>Bacteria</taxon>
        <taxon>Bacillati</taxon>
        <taxon>Bacillota</taxon>
        <taxon>Bacilli</taxon>
        <taxon>Lactobacillales</taxon>
        <taxon>Lactobacillaceae</taxon>
        <taxon>Secundilactobacillus</taxon>
    </lineage>
</organism>
<evidence type="ECO:0000313" key="6">
    <source>
        <dbReference type="Proteomes" id="UP000076480"/>
    </source>
</evidence>
<dbReference type="EMBL" id="JYDC01000108">
    <property type="protein sequence ID" value="KZL35804.1"/>
    <property type="molecule type" value="Genomic_DNA"/>
</dbReference>
<evidence type="ECO:0000256" key="2">
    <source>
        <dbReference type="SAM" id="MobiDB-lite"/>
    </source>
</evidence>
<dbReference type="PATRIC" id="fig|33960.6.peg.262"/>
<keyword evidence="6" id="KW-1185">Reference proteome</keyword>
<dbReference type="PANTHER" id="PTHR33392:SF6">
    <property type="entry name" value="POLYISOPRENYL-TEICHOIC ACID--PEPTIDOGLYCAN TEICHOIC ACID TRANSFERASE TAGU"/>
    <property type="match status" value="1"/>
</dbReference>
<accession>A0A166FU71</accession>
<comment type="caution">
    <text evidence="5">The sequence shown here is derived from an EMBL/GenBank/DDBJ whole genome shotgun (WGS) entry which is preliminary data.</text>
</comment>
<name>A0A166FU71_SECCO</name>
<comment type="similarity">
    <text evidence="1">Belongs to the LytR/CpsA/Psr (LCP) family.</text>
</comment>
<keyword evidence="3" id="KW-0812">Transmembrane</keyword>
<reference evidence="5 6" key="1">
    <citation type="submission" date="2015-02" db="EMBL/GenBank/DDBJ databases">
        <title>Draft genome sequence of Lactobacillus collinoides CUPV2371 isolated from a natural cider, the first genome sequence of a strain of this species.</title>
        <authorList>
            <person name="Puertas A.I."/>
            <person name="Spano G."/>
            <person name="Capozzi V."/>
            <person name="Lamontanara A."/>
            <person name="Orru L."/>
            <person name="Duenas M.T."/>
        </authorList>
    </citation>
    <scope>NUCLEOTIDE SEQUENCE [LARGE SCALE GENOMIC DNA]</scope>
    <source>
        <strain evidence="5 6">237</strain>
    </source>
</reference>
<evidence type="ECO:0000259" key="4">
    <source>
        <dbReference type="Pfam" id="PF03816"/>
    </source>
</evidence>
<dbReference type="NCBIfam" id="TIGR00350">
    <property type="entry name" value="lytR_cpsA_psr"/>
    <property type="match status" value="1"/>
</dbReference>
<dbReference type="Gene3D" id="3.40.630.190">
    <property type="entry name" value="LCP protein"/>
    <property type="match status" value="1"/>
</dbReference>
<keyword evidence="3" id="KW-1133">Transmembrane helix</keyword>
<evidence type="ECO:0000313" key="5">
    <source>
        <dbReference type="EMBL" id="KZL35804.1"/>
    </source>
</evidence>
<feature type="region of interest" description="Disordered" evidence="2">
    <location>
        <begin position="352"/>
        <end position="405"/>
    </location>
</feature>
<proteinExistence type="inferred from homology"/>
<sequence>MNKQLPPRHRQRRHLFSRIRTIVLSAIIVLLLGAGASAAYVYYTAKGSLSGSYSAVKNSNKTAITANKPISVLLMGTDTGAYGRTYKGRTDTMIVVTINPKTKKTTMVSIPRDTVAKIYSASGKSEGVQKINAAYTLAGAGGAIKTVEKLTNVPINYYVTMNMGGLKKIVNAIGGITVKATFSWTDSATHSSFTKGTHHVNGTKALAFARMRDEDPQGDYGRQKRQQQVITAIIKKVMNTKSVSTYHKLLSLVSSNMKTDLSFDNMLELAKDDRQAGQTVKKTTLQGTGVYIEESSYQVPTTKELNRVSKMLRKSLGLSAKTVSNYNTKENKLNVAAGFDFSDGNNPTYTLYDSSGSTTTDGTTTTAAGSSTTGTTGTTGDTTGGTTGGTTTTGGYGGGGTQGGY</sequence>
<dbReference type="RefSeq" id="WP_054761537.1">
    <property type="nucleotide sequence ID" value="NZ_JYDC01000108.1"/>
</dbReference>
<dbReference type="PANTHER" id="PTHR33392">
    <property type="entry name" value="POLYISOPRENYL-TEICHOIC ACID--PEPTIDOGLYCAN TEICHOIC ACID TRANSFERASE TAGU"/>
    <property type="match status" value="1"/>
</dbReference>
<evidence type="ECO:0000256" key="1">
    <source>
        <dbReference type="ARBA" id="ARBA00006068"/>
    </source>
</evidence>
<protein>
    <recommendedName>
        <fullName evidence="4">Cell envelope-related transcriptional attenuator domain-containing protein</fullName>
    </recommendedName>
</protein>
<keyword evidence="3" id="KW-0472">Membrane</keyword>
<dbReference type="AlphaFoldDB" id="A0A166FU71"/>
<dbReference type="Pfam" id="PF03816">
    <property type="entry name" value="LytR_cpsA_psr"/>
    <property type="match status" value="1"/>
</dbReference>
<feature type="compositionally biased region" description="Gly residues" evidence="2">
    <location>
        <begin position="382"/>
        <end position="405"/>
    </location>
</feature>
<evidence type="ECO:0000256" key="3">
    <source>
        <dbReference type="SAM" id="Phobius"/>
    </source>
</evidence>
<feature type="domain" description="Cell envelope-related transcriptional attenuator" evidence="4">
    <location>
        <begin position="89"/>
        <end position="238"/>
    </location>
</feature>
<gene>
    <name evidence="5" type="ORF">TY91_15500</name>
</gene>
<dbReference type="Proteomes" id="UP000076480">
    <property type="component" value="Unassembled WGS sequence"/>
</dbReference>
<dbReference type="InterPro" id="IPR004474">
    <property type="entry name" value="LytR_CpsA_psr"/>
</dbReference>
<dbReference type="InterPro" id="IPR050922">
    <property type="entry name" value="LytR/CpsA/Psr_CW_biosynth"/>
</dbReference>
<feature type="compositionally biased region" description="Low complexity" evidence="2">
    <location>
        <begin position="352"/>
        <end position="381"/>
    </location>
</feature>